<feature type="chain" id="PRO_5035806442" description="Protein kinase domain-containing protein" evidence="16">
    <location>
        <begin position="24"/>
        <end position="638"/>
    </location>
</feature>
<reference evidence="18" key="1">
    <citation type="journal article" date="2022" name="Front. Genet.">
        <title>Chromosome-Scale Assembly of the Dendrobium nobile Genome Provides Insights Into the Molecular Mechanism of the Biosynthesis of the Medicinal Active Ingredient of Dendrobium.</title>
        <authorList>
            <person name="Xu Q."/>
            <person name="Niu S.-C."/>
            <person name="Li K.-L."/>
            <person name="Zheng P.-J."/>
            <person name="Zhang X.-J."/>
            <person name="Jia Y."/>
            <person name="Liu Y."/>
            <person name="Niu Y.-X."/>
            <person name="Yu L.-H."/>
            <person name="Chen D.-F."/>
            <person name="Zhang G.-Q."/>
        </authorList>
    </citation>
    <scope>NUCLEOTIDE SEQUENCE</scope>
    <source>
        <tissue evidence="18">Leaf</tissue>
    </source>
</reference>
<keyword evidence="7 13" id="KW-0547">Nucleotide-binding</keyword>
<evidence type="ECO:0000256" key="1">
    <source>
        <dbReference type="ARBA" id="ARBA00004162"/>
    </source>
</evidence>
<keyword evidence="6" id="KW-0677">Repeat</keyword>
<dbReference type="PROSITE" id="PS00107">
    <property type="entry name" value="PROTEIN_KINASE_ATP"/>
    <property type="match status" value="1"/>
</dbReference>
<dbReference type="GO" id="GO:0005886">
    <property type="term" value="C:plasma membrane"/>
    <property type="evidence" value="ECO:0007669"/>
    <property type="project" value="UniProtKB-SubCell"/>
</dbReference>
<evidence type="ECO:0000313" key="19">
    <source>
        <dbReference type="Proteomes" id="UP000829196"/>
    </source>
</evidence>
<dbReference type="GO" id="GO:0005524">
    <property type="term" value="F:ATP binding"/>
    <property type="evidence" value="ECO:0007669"/>
    <property type="project" value="UniProtKB-UniRule"/>
</dbReference>
<evidence type="ECO:0000256" key="14">
    <source>
        <dbReference type="SAM" id="MobiDB-lite"/>
    </source>
</evidence>
<dbReference type="SUPFAM" id="SSF52058">
    <property type="entry name" value="L domain-like"/>
    <property type="match status" value="1"/>
</dbReference>
<evidence type="ECO:0000256" key="4">
    <source>
        <dbReference type="ARBA" id="ARBA00022692"/>
    </source>
</evidence>
<dbReference type="Gene3D" id="3.30.200.20">
    <property type="entry name" value="Phosphorylase Kinase, domain 1"/>
    <property type="match status" value="1"/>
</dbReference>
<dbReference type="InterPro" id="IPR032675">
    <property type="entry name" value="LRR_dom_sf"/>
</dbReference>
<dbReference type="OrthoDB" id="69842at2759"/>
<evidence type="ECO:0000256" key="3">
    <source>
        <dbReference type="ARBA" id="ARBA00022614"/>
    </source>
</evidence>
<dbReference type="InterPro" id="IPR011009">
    <property type="entry name" value="Kinase-like_dom_sf"/>
</dbReference>
<dbReference type="InterPro" id="IPR050994">
    <property type="entry name" value="At_inactive_RLKs"/>
</dbReference>
<evidence type="ECO:0000256" key="12">
    <source>
        <dbReference type="ARBA" id="ARBA00038349"/>
    </source>
</evidence>
<keyword evidence="11" id="KW-0675">Receptor</keyword>
<dbReference type="Gene3D" id="1.10.510.10">
    <property type="entry name" value="Transferase(Phosphotransferase) domain 1"/>
    <property type="match status" value="1"/>
</dbReference>
<dbReference type="Pfam" id="PF08263">
    <property type="entry name" value="LRRNT_2"/>
    <property type="match status" value="1"/>
</dbReference>
<dbReference type="Proteomes" id="UP000829196">
    <property type="component" value="Unassembled WGS sequence"/>
</dbReference>
<evidence type="ECO:0000256" key="2">
    <source>
        <dbReference type="ARBA" id="ARBA00022553"/>
    </source>
</evidence>
<dbReference type="InterPro" id="IPR017441">
    <property type="entry name" value="Protein_kinase_ATP_BS"/>
</dbReference>
<dbReference type="FunFam" id="3.30.200.20:FF:000307">
    <property type="entry name" value="pollen receptor-like kinase 1"/>
    <property type="match status" value="1"/>
</dbReference>
<dbReference type="GO" id="GO:0004672">
    <property type="term" value="F:protein kinase activity"/>
    <property type="evidence" value="ECO:0007669"/>
    <property type="project" value="InterPro"/>
</dbReference>
<feature type="transmembrane region" description="Helical" evidence="15">
    <location>
        <begin position="270"/>
        <end position="298"/>
    </location>
</feature>
<protein>
    <recommendedName>
        <fullName evidence="17">Protein kinase domain-containing protein</fullName>
    </recommendedName>
</protein>
<feature type="domain" description="Protein kinase" evidence="17">
    <location>
        <begin position="352"/>
        <end position="636"/>
    </location>
</feature>
<dbReference type="FunFam" id="1.10.510.10:FF:000095">
    <property type="entry name" value="protein STRUBBELIG-RECEPTOR FAMILY 8"/>
    <property type="match status" value="1"/>
</dbReference>
<evidence type="ECO:0000256" key="16">
    <source>
        <dbReference type="SAM" id="SignalP"/>
    </source>
</evidence>
<dbReference type="PROSITE" id="PS50011">
    <property type="entry name" value="PROTEIN_KINASE_DOM"/>
    <property type="match status" value="1"/>
</dbReference>
<dbReference type="Gene3D" id="3.80.10.10">
    <property type="entry name" value="Ribonuclease Inhibitor"/>
    <property type="match status" value="2"/>
</dbReference>
<sequence>MSYPKLPPKLSLLLLLITTLAAADLNDDKQALLAFAAAIPHGKKLNWSSNSSVCSLWVGVRCAPDRSRVVALRLPGIGLLGPIPANTLGKLDALQVLSLRSNGLFSSIPPDVPSISSLRSLFLQHNNLSGGIPTLLASGITFFDLSFNSFTGGIPLAIQNLTKLNSLYLQNNYLSGPIPELKLAKLQHLNFSFNNLSGPIPISLQKFPKESFLGNSLLCGPPLEQCPVVPPSPSPSPSPSPLPSPSPSPSPSVSPEEHRKGFWKRLSLKVVIAISAGVLALMLLIVIILLICILLRLCRGGNRPSKEKVIITGARSVKTKEDYSSAVQETKKNKLAFFGGSSHAFDLEDLLRASAEVLGKGSYGTTYKAVLEDGTIVVIKRLKEMVVGKREFEQQMEIIGRIGPHPNVSPLRAYYYSKDEKLLVYDYIPTGSFSTLLHGNNRGTERTPLNWVSRFKIARTAALGLAHLHAEGDGRFVHGNIKSSNILVTQESHASLIDFGLASIMRTPASSSRVAVGYCAPETIQSRKFTQKSDIYSFGVLLLEMLTGKAPLLSPGGDDIADLPRWVQSVLREEWTAEVFDVELMKYQNIEEELVQMLQIAMACVAKAPDQRPKIEEVLRMIEGVRLSESQNRPFSED</sequence>
<evidence type="ECO:0000313" key="18">
    <source>
        <dbReference type="EMBL" id="KAI0501827.1"/>
    </source>
</evidence>
<evidence type="ECO:0000256" key="5">
    <source>
        <dbReference type="ARBA" id="ARBA00022729"/>
    </source>
</evidence>
<comment type="subcellular location">
    <subcellularLocation>
        <location evidence="1">Cell membrane</location>
        <topology evidence="1">Single-pass membrane protein</topology>
    </subcellularLocation>
</comment>
<dbReference type="SUPFAM" id="SSF56112">
    <property type="entry name" value="Protein kinase-like (PK-like)"/>
    <property type="match status" value="1"/>
</dbReference>
<evidence type="ECO:0000259" key="17">
    <source>
        <dbReference type="PROSITE" id="PS50011"/>
    </source>
</evidence>
<dbReference type="Pfam" id="PF00069">
    <property type="entry name" value="Pkinase"/>
    <property type="match status" value="1"/>
</dbReference>
<evidence type="ECO:0000256" key="9">
    <source>
        <dbReference type="ARBA" id="ARBA00022989"/>
    </source>
</evidence>
<proteinExistence type="inferred from homology"/>
<keyword evidence="10 15" id="KW-0472">Membrane</keyword>
<keyword evidence="5 16" id="KW-0732">Signal</keyword>
<evidence type="ECO:0000256" key="6">
    <source>
        <dbReference type="ARBA" id="ARBA00022737"/>
    </source>
</evidence>
<evidence type="ECO:0000256" key="10">
    <source>
        <dbReference type="ARBA" id="ARBA00023136"/>
    </source>
</evidence>
<evidence type="ECO:0000256" key="15">
    <source>
        <dbReference type="SAM" id="Phobius"/>
    </source>
</evidence>
<feature type="compositionally biased region" description="Pro residues" evidence="14">
    <location>
        <begin position="228"/>
        <end position="252"/>
    </location>
</feature>
<keyword evidence="2" id="KW-0597">Phosphoprotein</keyword>
<feature type="binding site" evidence="13">
    <location>
        <position position="389"/>
    </location>
    <ligand>
        <name>ATP</name>
        <dbReference type="ChEBI" id="CHEBI:30616"/>
    </ligand>
</feature>
<dbReference type="EMBL" id="JAGYWB010000012">
    <property type="protein sequence ID" value="KAI0501827.1"/>
    <property type="molecule type" value="Genomic_DNA"/>
</dbReference>
<gene>
    <name evidence="18" type="ORF">KFK09_016772</name>
</gene>
<keyword evidence="3" id="KW-0433">Leucine-rich repeat</keyword>
<evidence type="ECO:0000256" key="13">
    <source>
        <dbReference type="PROSITE-ProRule" id="PRU10141"/>
    </source>
</evidence>
<keyword evidence="19" id="KW-1185">Reference proteome</keyword>
<keyword evidence="9 15" id="KW-1133">Transmembrane helix</keyword>
<dbReference type="SMR" id="A0A8T3B0B9"/>
<dbReference type="InterPro" id="IPR013210">
    <property type="entry name" value="LRR_N_plant-typ"/>
</dbReference>
<dbReference type="InterPro" id="IPR001611">
    <property type="entry name" value="Leu-rich_rpt"/>
</dbReference>
<accession>A0A8T3B0B9</accession>
<organism evidence="18 19">
    <name type="scientific">Dendrobium nobile</name>
    <name type="common">Orchid</name>
    <dbReference type="NCBI Taxonomy" id="94219"/>
    <lineage>
        <taxon>Eukaryota</taxon>
        <taxon>Viridiplantae</taxon>
        <taxon>Streptophyta</taxon>
        <taxon>Embryophyta</taxon>
        <taxon>Tracheophyta</taxon>
        <taxon>Spermatophyta</taxon>
        <taxon>Magnoliopsida</taxon>
        <taxon>Liliopsida</taxon>
        <taxon>Asparagales</taxon>
        <taxon>Orchidaceae</taxon>
        <taxon>Epidendroideae</taxon>
        <taxon>Malaxideae</taxon>
        <taxon>Dendrobiinae</taxon>
        <taxon>Dendrobium</taxon>
    </lineage>
</organism>
<dbReference type="Pfam" id="PF00560">
    <property type="entry name" value="LRR_1"/>
    <property type="match status" value="3"/>
</dbReference>
<feature type="signal peptide" evidence="16">
    <location>
        <begin position="1"/>
        <end position="23"/>
    </location>
</feature>
<name>A0A8T3B0B9_DENNO</name>
<dbReference type="FunFam" id="3.80.10.10:FF:000731">
    <property type="entry name" value="Leucine-rich repeat receptor-like protein kinase"/>
    <property type="match status" value="1"/>
</dbReference>
<dbReference type="InterPro" id="IPR000719">
    <property type="entry name" value="Prot_kinase_dom"/>
</dbReference>
<comment type="caution">
    <text evidence="18">The sequence shown here is derived from an EMBL/GenBank/DDBJ whole genome shotgun (WGS) entry which is preliminary data.</text>
</comment>
<dbReference type="AlphaFoldDB" id="A0A8T3B0B9"/>
<dbReference type="PANTHER" id="PTHR48010:SF59">
    <property type="entry name" value="PROTEIN KINASE DOMAIN-CONTAINING PROTEIN"/>
    <property type="match status" value="1"/>
</dbReference>
<evidence type="ECO:0000256" key="11">
    <source>
        <dbReference type="ARBA" id="ARBA00023170"/>
    </source>
</evidence>
<keyword evidence="8 13" id="KW-0067">ATP-binding</keyword>
<evidence type="ECO:0000256" key="8">
    <source>
        <dbReference type="ARBA" id="ARBA00022840"/>
    </source>
</evidence>
<dbReference type="PANTHER" id="PTHR48010">
    <property type="entry name" value="OS05G0588300 PROTEIN"/>
    <property type="match status" value="1"/>
</dbReference>
<comment type="similarity">
    <text evidence="12">Belongs to the protein kinase superfamily.</text>
</comment>
<evidence type="ECO:0000256" key="7">
    <source>
        <dbReference type="ARBA" id="ARBA00022741"/>
    </source>
</evidence>
<keyword evidence="4 15" id="KW-0812">Transmembrane</keyword>
<feature type="region of interest" description="Disordered" evidence="14">
    <location>
        <begin position="228"/>
        <end position="256"/>
    </location>
</feature>